<dbReference type="InterPro" id="IPR011009">
    <property type="entry name" value="Kinase-like_dom_sf"/>
</dbReference>
<dbReference type="Pfam" id="PF00069">
    <property type="entry name" value="Pkinase"/>
    <property type="match status" value="1"/>
</dbReference>
<feature type="compositionally biased region" description="Pro residues" evidence="8">
    <location>
        <begin position="579"/>
        <end position="590"/>
    </location>
</feature>
<keyword evidence="4 7" id="KW-0547">Nucleotide-binding</keyword>
<reference evidence="10 11" key="1">
    <citation type="submission" date="2020-05" db="EMBL/GenBank/DDBJ databases">
        <title>Aquincola sp. isolate from soil.</title>
        <authorList>
            <person name="Han J."/>
            <person name="Kim D.-U."/>
        </authorList>
    </citation>
    <scope>NUCLEOTIDE SEQUENCE [LARGE SCALE GENOMIC DNA]</scope>
    <source>
        <strain evidence="10 11">S2</strain>
    </source>
</reference>
<dbReference type="InterPro" id="IPR020635">
    <property type="entry name" value="Tyr_kinase_cat_dom"/>
</dbReference>
<dbReference type="Proteomes" id="UP000737171">
    <property type="component" value="Unassembled WGS sequence"/>
</dbReference>
<evidence type="ECO:0000313" key="10">
    <source>
        <dbReference type="EMBL" id="NRF67979.1"/>
    </source>
</evidence>
<feature type="binding site" evidence="7">
    <location>
        <position position="55"/>
    </location>
    <ligand>
        <name>ATP</name>
        <dbReference type="ChEBI" id="CHEBI:30616"/>
    </ligand>
</feature>
<dbReference type="GO" id="GO:0004674">
    <property type="term" value="F:protein serine/threonine kinase activity"/>
    <property type="evidence" value="ECO:0007669"/>
    <property type="project" value="UniProtKB-KW"/>
</dbReference>
<comment type="caution">
    <text evidence="10">The sequence shown here is derived from an EMBL/GenBank/DDBJ whole genome shotgun (WGS) entry which is preliminary data.</text>
</comment>
<evidence type="ECO:0000256" key="7">
    <source>
        <dbReference type="PROSITE-ProRule" id="PRU10141"/>
    </source>
</evidence>
<dbReference type="CDD" id="cd14014">
    <property type="entry name" value="STKc_PknB_like"/>
    <property type="match status" value="1"/>
</dbReference>
<feature type="compositionally biased region" description="Pro residues" evidence="8">
    <location>
        <begin position="336"/>
        <end position="348"/>
    </location>
</feature>
<keyword evidence="11" id="KW-1185">Reference proteome</keyword>
<feature type="compositionally biased region" description="Basic and acidic residues" evidence="8">
    <location>
        <begin position="355"/>
        <end position="365"/>
    </location>
</feature>
<comment type="similarity">
    <text evidence="1">Belongs to the protein kinase superfamily. NEK Ser/Thr protein kinase family. NIMA subfamily.</text>
</comment>
<evidence type="ECO:0000256" key="8">
    <source>
        <dbReference type="SAM" id="MobiDB-lite"/>
    </source>
</evidence>
<feature type="compositionally biased region" description="Pro residues" evidence="8">
    <location>
        <begin position="513"/>
        <end position="531"/>
    </location>
</feature>
<keyword evidence="5 10" id="KW-0418">Kinase</keyword>
<dbReference type="PROSITE" id="PS00107">
    <property type="entry name" value="PROTEIN_KINASE_ATP"/>
    <property type="match status" value="1"/>
</dbReference>
<dbReference type="EC" id="2.7.11.1" evidence="2"/>
<feature type="domain" description="Protein kinase" evidence="9">
    <location>
        <begin position="26"/>
        <end position="299"/>
    </location>
</feature>
<name>A0ABX2EH79_9BURK</name>
<keyword evidence="6 7" id="KW-0067">ATP-binding</keyword>
<keyword evidence="3" id="KW-0808">Transferase</keyword>
<evidence type="ECO:0000256" key="2">
    <source>
        <dbReference type="ARBA" id="ARBA00012513"/>
    </source>
</evidence>
<dbReference type="InterPro" id="IPR050660">
    <property type="entry name" value="NEK_Ser/Thr_kinase"/>
</dbReference>
<dbReference type="Gene3D" id="3.30.200.20">
    <property type="entry name" value="Phosphorylase Kinase, domain 1"/>
    <property type="match status" value="1"/>
</dbReference>
<dbReference type="SMART" id="SM00219">
    <property type="entry name" value="TyrKc"/>
    <property type="match status" value="1"/>
</dbReference>
<organism evidence="10 11">
    <name type="scientific">Pseudaquabacterium terrae</name>
    <dbReference type="NCBI Taxonomy" id="2732868"/>
    <lineage>
        <taxon>Bacteria</taxon>
        <taxon>Pseudomonadati</taxon>
        <taxon>Pseudomonadota</taxon>
        <taxon>Betaproteobacteria</taxon>
        <taxon>Burkholderiales</taxon>
        <taxon>Sphaerotilaceae</taxon>
        <taxon>Pseudaquabacterium</taxon>
    </lineage>
</organism>
<accession>A0ABX2EH79</accession>
<keyword evidence="10" id="KW-0723">Serine/threonine-protein kinase</keyword>
<feature type="region of interest" description="Disordered" evidence="8">
    <location>
        <begin position="504"/>
        <end position="607"/>
    </location>
</feature>
<dbReference type="InterPro" id="IPR017441">
    <property type="entry name" value="Protein_kinase_ATP_BS"/>
</dbReference>
<feature type="compositionally biased region" description="Pro residues" evidence="8">
    <location>
        <begin position="377"/>
        <end position="393"/>
    </location>
</feature>
<dbReference type="Gene3D" id="1.10.510.10">
    <property type="entry name" value="Transferase(Phosphotransferase) domain 1"/>
    <property type="match status" value="1"/>
</dbReference>
<feature type="compositionally biased region" description="Pro residues" evidence="8">
    <location>
        <begin position="406"/>
        <end position="418"/>
    </location>
</feature>
<feature type="compositionally biased region" description="Low complexity" evidence="8">
    <location>
        <begin position="532"/>
        <end position="556"/>
    </location>
</feature>
<dbReference type="PANTHER" id="PTHR43671">
    <property type="entry name" value="SERINE/THREONINE-PROTEIN KINASE NEK"/>
    <property type="match status" value="1"/>
</dbReference>
<dbReference type="PROSITE" id="PS50011">
    <property type="entry name" value="PROTEIN_KINASE_DOM"/>
    <property type="match status" value="1"/>
</dbReference>
<dbReference type="InterPro" id="IPR000719">
    <property type="entry name" value="Prot_kinase_dom"/>
</dbReference>
<feature type="compositionally biased region" description="Low complexity" evidence="8">
    <location>
        <begin position="591"/>
        <end position="603"/>
    </location>
</feature>
<evidence type="ECO:0000259" key="9">
    <source>
        <dbReference type="PROSITE" id="PS50011"/>
    </source>
</evidence>
<dbReference type="PRINTS" id="PR01217">
    <property type="entry name" value="PRICHEXTENSN"/>
</dbReference>
<evidence type="ECO:0000313" key="11">
    <source>
        <dbReference type="Proteomes" id="UP000737171"/>
    </source>
</evidence>
<protein>
    <recommendedName>
        <fullName evidence="2">non-specific serine/threonine protein kinase</fullName>
        <ecNumber evidence="2">2.7.11.1</ecNumber>
    </recommendedName>
</protein>
<dbReference type="EMBL" id="JABRWJ010000004">
    <property type="protein sequence ID" value="NRF67979.1"/>
    <property type="molecule type" value="Genomic_DNA"/>
</dbReference>
<feature type="region of interest" description="Disordered" evidence="8">
    <location>
        <begin position="303"/>
        <end position="422"/>
    </location>
</feature>
<proteinExistence type="inferred from homology"/>
<evidence type="ECO:0000256" key="5">
    <source>
        <dbReference type="ARBA" id="ARBA00022777"/>
    </source>
</evidence>
<dbReference type="SUPFAM" id="SSF56112">
    <property type="entry name" value="Protein kinase-like (PK-like)"/>
    <property type="match status" value="1"/>
</dbReference>
<gene>
    <name evidence="10" type="ORF">HLB44_13380</name>
</gene>
<evidence type="ECO:0000256" key="1">
    <source>
        <dbReference type="ARBA" id="ARBA00010886"/>
    </source>
</evidence>
<dbReference type="PROSITE" id="PS00109">
    <property type="entry name" value="PROTEIN_KINASE_TYR"/>
    <property type="match status" value="1"/>
</dbReference>
<sequence length="653" mass="69070">MSSTLGPTTSGGQANALPKGTRLGEFEIRRVIGAGGFGIVYMAFDHGLEREVAIKEYMPSSLASRTATLHVSLTSPSNEETFKLGLRSFVNEAKLLARFDHRSLIKVHRFWEDRGTAYMVMPLLRGRTLREARRLMEQPPTEAWLRGVLDPVLGALEVLHREDVFHRDIAPDNILIGDDGVPMLLDFGAARHVIHGRSQTLTAILKPSYAPIEQYGEASNLRQGAWTDLYALGATLHYLITESPPAPATVRTISDDVPPLSSMPRPGISDQFLQIVDWMLAPRPQQRPQSVAELREVLAGRRGVPVNTMPPPSPTSWQRTELYHPPAPPAAHHEPLPLPVPAPAPAAPQHPTTQRRVDPEMRPDATVHPQTRAAPPTARPAPSPAPRPVPAPARVPLDQLDFVPSRPMPLKTPAPAPRAPVAGGSDARNLLPWLAGGGAVVAAGAALVWFLNRPSAPVVIVAPTPAASAPVPSAAAAVPSPVASAVVEPAPAPIVVAPPVQPPAPAPVAATPAPAPRPTPQPAPAPRPGTTPAPTAQSPVAPSPAMSVASAALRPLPTRPPAPAPATESSTGRVATPARPDPTPSPPPPARSEAPAPAPTAAARDPRESCGSRMLIALHLCLVRECAKPAFQDHPECVQVRAIEERTRARTSP</sequence>
<evidence type="ECO:0000256" key="3">
    <source>
        <dbReference type="ARBA" id="ARBA00022679"/>
    </source>
</evidence>
<dbReference type="PANTHER" id="PTHR43671:SF13">
    <property type="entry name" value="SERINE_THREONINE-PROTEIN KINASE NEK2"/>
    <property type="match status" value="1"/>
</dbReference>
<dbReference type="InterPro" id="IPR008266">
    <property type="entry name" value="Tyr_kinase_AS"/>
</dbReference>
<evidence type="ECO:0000256" key="6">
    <source>
        <dbReference type="ARBA" id="ARBA00022840"/>
    </source>
</evidence>
<dbReference type="RefSeq" id="WP_173123208.1">
    <property type="nucleotide sequence ID" value="NZ_JABRWJ010000004.1"/>
</dbReference>
<evidence type="ECO:0000256" key="4">
    <source>
        <dbReference type="ARBA" id="ARBA00022741"/>
    </source>
</evidence>